<dbReference type="Pfam" id="PF13358">
    <property type="entry name" value="DDE_3"/>
    <property type="match status" value="1"/>
</dbReference>
<dbReference type="EMBL" id="QENQ01000001">
    <property type="protein sequence ID" value="PVX28824.1"/>
    <property type="molecule type" value="Genomic_DNA"/>
</dbReference>
<evidence type="ECO:0000313" key="4">
    <source>
        <dbReference type="Proteomes" id="UP000245890"/>
    </source>
</evidence>
<organism evidence="3 4">
    <name type="scientific">Sphingomonas pokkalii</name>
    <dbReference type="NCBI Taxonomy" id="2175090"/>
    <lineage>
        <taxon>Bacteria</taxon>
        <taxon>Pseudomonadati</taxon>
        <taxon>Pseudomonadota</taxon>
        <taxon>Alphaproteobacteria</taxon>
        <taxon>Sphingomonadales</taxon>
        <taxon>Sphingomonadaceae</taxon>
        <taxon>Sphingomonas</taxon>
    </lineage>
</organism>
<feature type="domain" description="Tc1-like transposase DDE" evidence="1">
    <location>
        <begin position="146"/>
        <end position="278"/>
    </location>
</feature>
<dbReference type="OrthoDB" id="565387at2"/>
<comment type="caution">
    <text evidence="3">The sequence shown here is derived from an EMBL/GenBank/DDBJ whole genome shotgun (WGS) entry which is preliminary data.</text>
</comment>
<dbReference type="InterPro" id="IPR047655">
    <property type="entry name" value="Transpos_IS630-like"/>
</dbReference>
<dbReference type="Gene3D" id="3.30.420.10">
    <property type="entry name" value="Ribonuclease H-like superfamily/Ribonuclease H"/>
    <property type="match status" value="1"/>
</dbReference>
<evidence type="ECO:0000259" key="1">
    <source>
        <dbReference type="Pfam" id="PF13358"/>
    </source>
</evidence>
<dbReference type="GO" id="GO:0003676">
    <property type="term" value="F:nucleic acid binding"/>
    <property type="evidence" value="ECO:0007669"/>
    <property type="project" value="InterPro"/>
</dbReference>
<dbReference type="RefSeq" id="WP_116468268.1">
    <property type="nucleotide sequence ID" value="NZ_QENQ01000001.1"/>
</dbReference>
<accession>A0A2U0SBY3</accession>
<dbReference type="NCBIfam" id="NF033545">
    <property type="entry name" value="transpos_IS630"/>
    <property type="match status" value="1"/>
</dbReference>
<evidence type="ECO:0000313" key="3">
    <source>
        <dbReference type="EMBL" id="PVX28824.1"/>
    </source>
</evidence>
<keyword evidence="4" id="KW-1185">Reference proteome</keyword>
<dbReference type="Pfam" id="PF13518">
    <property type="entry name" value="HTH_28"/>
    <property type="match status" value="1"/>
</dbReference>
<sequence>MARTLSQDLRDRVVAAIDGGLSCRAAAARFGVSVSSAIRWRRLALEHGRAVAKRRGGDRHSGKIEAHGDFIRALIAEQGDMTLAEVQVRLIERGAMVGIGTVHRFFVRHGITPQKKTGHAIEQDRPDVLRQRQRWFDGQIDLEPERLVFIDETWTATNMTRSHGRCAKGERLRMGFPHGHRKTTTLVAGLRMTGMVAPMVLDGPINGDWFEAYVAQVLVPELRPGDVVIMDNLSSHKRAAVKERIEAAGAALRFLPPYSPDFNPIEKAFSRLKAMLRKAGERTVNGLWGLIGRLVDIFQPAECANYFSSCGYEPE</sequence>
<dbReference type="InterPro" id="IPR009057">
    <property type="entry name" value="Homeodomain-like_sf"/>
</dbReference>
<dbReference type="PANTHER" id="PTHR46564">
    <property type="entry name" value="TRANSPOSASE"/>
    <property type="match status" value="1"/>
</dbReference>
<dbReference type="InterPro" id="IPR055247">
    <property type="entry name" value="InsJ-like_HTH"/>
</dbReference>
<dbReference type="InterPro" id="IPR036397">
    <property type="entry name" value="RNaseH_sf"/>
</dbReference>
<gene>
    <name evidence="3" type="ORF">DD559_05350</name>
</gene>
<dbReference type="InterPro" id="IPR038717">
    <property type="entry name" value="Tc1-like_DDE_dom"/>
</dbReference>
<dbReference type="SUPFAM" id="SSF46689">
    <property type="entry name" value="Homeodomain-like"/>
    <property type="match status" value="1"/>
</dbReference>
<name>A0A2U0SBY3_9SPHN</name>
<dbReference type="AlphaFoldDB" id="A0A2U0SBY3"/>
<proteinExistence type="predicted"/>
<reference evidence="3 4" key="1">
    <citation type="submission" date="2018-05" db="EMBL/GenBank/DDBJ databases">
        <title>Description of Sphingomonas pokkalii sp nov, isolated from the rhizosphere of saline tolerant pokkali rice and its draft genome analysis.</title>
        <authorList>
            <person name="Menon R."/>
            <person name="Kumari S."/>
            <person name="Rameshkumar N."/>
        </authorList>
    </citation>
    <scope>NUCLEOTIDE SEQUENCE [LARGE SCALE GENOMIC DNA]</scope>
    <source>
        <strain evidence="3 4">L3B27</strain>
    </source>
</reference>
<protein>
    <submittedName>
        <fullName evidence="3">IS630 family transposase</fullName>
    </submittedName>
</protein>
<feature type="domain" description="Insertion element IS150 protein InsJ-like helix-turn-helix" evidence="2">
    <location>
        <begin position="13"/>
        <end position="59"/>
    </location>
</feature>
<dbReference type="PANTHER" id="PTHR46564:SF1">
    <property type="entry name" value="TRANSPOSASE"/>
    <property type="match status" value="1"/>
</dbReference>
<evidence type="ECO:0000259" key="2">
    <source>
        <dbReference type="Pfam" id="PF13518"/>
    </source>
</evidence>
<dbReference type="Proteomes" id="UP000245890">
    <property type="component" value="Unassembled WGS sequence"/>
</dbReference>